<protein>
    <recommendedName>
        <fullName evidence="1">TPR repeat domain-containing protein</fullName>
    </recommendedName>
</protein>
<dbReference type="InterPro" id="IPR057037">
    <property type="entry name" value="TPR_rep_actino"/>
</dbReference>
<accession>A0A7X6MF96</accession>
<gene>
    <name evidence="2" type="ORF">HGB44_20065</name>
</gene>
<dbReference type="RefSeq" id="WP_061078248.1">
    <property type="nucleotide sequence ID" value="NZ_JAAXPG010000019.1"/>
</dbReference>
<dbReference type="Pfam" id="PF23275">
    <property type="entry name" value="TPR_23"/>
    <property type="match status" value="1"/>
</dbReference>
<evidence type="ECO:0000313" key="2">
    <source>
        <dbReference type="EMBL" id="NKY99944.1"/>
    </source>
</evidence>
<organism evidence="2 3">
    <name type="scientific">Nocardiopsis alborubida</name>
    <dbReference type="NCBI Taxonomy" id="146802"/>
    <lineage>
        <taxon>Bacteria</taxon>
        <taxon>Bacillati</taxon>
        <taxon>Actinomycetota</taxon>
        <taxon>Actinomycetes</taxon>
        <taxon>Streptosporangiales</taxon>
        <taxon>Nocardiopsidaceae</taxon>
        <taxon>Nocardiopsis</taxon>
    </lineage>
</organism>
<evidence type="ECO:0000313" key="3">
    <source>
        <dbReference type="Proteomes" id="UP000553209"/>
    </source>
</evidence>
<reference evidence="2 3" key="1">
    <citation type="submission" date="2020-04" db="EMBL/GenBank/DDBJ databases">
        <title>MicrobeNet Type strains.</title>
        <authorList>
            <person name="Nicholson A.C."/>
        </authorList>
    </citation>
    <scope>NUCLEOTIDE SEQUENCE [LARGE SCALE GENOMIC DNA]</scope>
    <source>
        <strain evidence="2 3">ATCC 23612</strain>
    </source>
</reference>
<feature type="domain" description="TPR repeat" evidence="1">
    <location>
        <begin position="312"/>
        <end position="477"/>
    </location>
</feature>
<proteinExistence type="predicted"/>
<evidence type="ECO:0000259" key="1">
    <source>
        <dbReference type="Pfam" id="PF23275"/>
    </source>
</evidence>
<sequence>MADENYQISIKECDVSVHLLQSQQQRFDEMYSNICGKSATYNAVANTTATEFSELVSEDIMAAVDENEEAWSSALTACIHAVGVISTYRVAVQNYNDRAEEIEENFRHDIAGAETDSERQASVDKYQPQADEAWASLEEQAAVVSDMLADGPTPEHIRTLTEAGHLGDVPGGILYVVTGDEDYFAVPPGMDGSEIGETIQLAAEGDEAALERLDENLALMNAFMAYVARKQENGGQFTERELEILNDLNAHLNDADASESSGQGTTSGSNLDAQEHEFFDSIEAIRDSEHLSQEQRDQLLAVIGGSVLAASDERMGGGYENLPEVVRNTIEGPRMHSPTSALSNGYSPDWAGDFETLTEMFESANQTAKEETGHPLQGGTELSAHAIGTVAGAVESTDTGGAAEETLRTMLEFATQNTDANYTILTGEYPDGESYRHPVEFVGPGSQAGTDEAALVAALFSHDWDHGGEAVRGLTDWIAEDGGSGDDAIKERADRAFEGLINIITDPDAQEKLSSTEYDVVGEGPDGEEFTWRKAPMGLLNPEISDSFAGIFEAYIDEFASLDILDGSNSINDEIETSYSSEQGLVIGLDGRTAFTSLIAGDGEATVRMFEAAGDYAQNNMYEYFTDSEFGEDYEPGREVGILWNSVGFGMADAVGDRIDSHNADIMNWNKNAGYVVDMMAAGIPEALAAEPVKMFLKEMFTEEQLNSRDVNPPSNGQMYNNISSRLDAILLDSALEAFYDSTDGGDGHIPDEMVDENGDFIRDWGEWGPGDPETRPLRDSTWTIVEQQDMPVPSGSPNVGTHFDHFMEAMEGVMGIS</sequence>
<dbReference type="AlphaFoldDB" id="A0A7X6MF96"/>
<keyword evidence="3" id="KW-1185">Reference proteome</keyword>
<name>A0A7X6MF96_9ACTN</name>
<dbReference type="EMBL" id="JAAXPG010000019">
    <property type="protein sequence ID" value="NKY99944.1"/>
    <property type="molecule type" value="Genomic_DNA"/>
</dbReference>
<comment type="caution">
    <text evidence="2">The sequence shown here is derived from an EMBL/GenBank/DDBJ whole genome shotgun (WGS) entry which is preliminary data.</text>
</comment>
<dbReference type="Proteomes" id="UP000553209">
    <property type="component" value="Unassembled WGS sequence"/>
</dbReference>